<dbReference type="PATRIC" id="fig|572479.3.peg.2126"/>
<dbReference type="OrthoDB" id="2112199at2"/>
<protein>
    <submittedName>
        <fullName evidence="1">Uncharacterized protein</fullName>
    </submittedName>
</protein>
<dbReference type="RefSeq" id="WP_014554223.1">
    <property type="nucleotide sequence ID" value="NC_017455.1"/>
</dbReference>
<keyword evidence="2" id="KW-1185">Reference proteome</keyword>
<dbReference type="Proteomes" id="UP000006866">
    <property type="component" value="Chromosome"/>
</dbReference>
<dbReference type="HOGENOM" id="CLU_2861522_0_0_9"/>
<dbReference type="STRING" id="572479.Hprae_2088"/>
<dbReference type="eggNOG" id="ENOG502ZFHG">
    <property type="taxonomic scope" value="Bacteria"/>
</dbReference>
<dbReference type="AlphaFoldDB" id="E3DS59"/>
<reference evidence="1 2" key="2">
    <citation type="journal article" date="2011" name="Stand. Genomic Sci.">
        <title>Complete genome sequence of the extremely halophilic Halanaerobium praevalens type strain (GSL).</title>
        <authorList>
            <person name="Ivanova N."/>
            <person name="Sikorski J."/>
            <person name="Chertkov O."/>
            <person name="Nolan M."/>
            <person name="Lucas S."/>
            <person name="Hammon N."/>
            <person name="Deshpande S."/>
            <person name="Cheng J.F."/>
            <person name="Tapia R."/>
            <person name="Han C."/>
            <person name="Goodwin L."/>
            <person name="Pitluck S."/>
            <person name="Huntemann M."/>
            <person name="Liolios K."/>
            <person name="Pagani I."/>
            <person name="Mavromatis K."/>
            <person name="Ovchinikova G."/>
            <person name="Pati A."/>
            <person name="Chen A."/>
            <person name="Palaniappan K."/>
            <person name="Land M."/>
            <person name="Hauser L."/>
            <person name="Brambilla E.M."/>
            <person name="Kannan K.P."/>
            <person name="Rohde M."/>
            <person name="Tindall B.J."/>
            <person name="Goker M."/>
            <person name="Detter J.C."/>
            <person name="Woyke T."/>
            <person name="Bristow J."/>
            <person name="Eisen J.A."/>
            <person name="Markowitz V."/>
            <person name="Hugenholtz P."/>
            <person name="Kyrpides N.C."/>
            <person name="Klenk H.P."/>
            <person name="Lapidus A."/>
        </authorList>
    </citation>
    <scope>NUCLEOTIDE SEQUENCE [LARGE SCALE GENOMIC DNA]</scope>
    <source>
        <strain evidence="2">ATCC 33744 / DSM 2228 / GSL</strain>
    </source>
</reference>
<dbReference type="KEGG" id="hpk:Hprae_2088"/>
<proteinExistence type="predicted"/>
<accession>E3DS59</accession>
<name>E3DS59_HALPG</name>
<reference evidence="2" key="1">
    <citation type="submission" date="2010-10" db="EMBL/GenBank/DDBJ databases">
        <title>The complete genome of Halanaerobium praevalens DSM 2228.</title>
        <authorList>
            <consortium name="US DOE Joint Genome Institute (JGI-PGF)"/>
            <person name="Lucas S."/>
            <person name="Copeland A."/>
            <person name="Lapidus A."/>
            <person name="Glavina del Rio T."/>
            <person name="Dalin E."/>
            <person name="Tice H."/>
            <person name="Bruce D."/>
            <person name="Goodwin L."/>
            <person name="Pitluck S."/>
            <person name="Kyrpides N."/>
            <person name="Mavromatis K."/>
            <person name="Ivanova N."/>
            <person name="Ovchinnikova G."/>
            <person name="Chertkov O."/>
            <person name="Detter J.C."/>
            <person name="Han C."/>
            <person name="Larimer F."/>
            <person name="Land M."/>
            <person name="Hauser L."/>
            <person name="Markowitz V."/>
            <person name="Cheng J.-F."/>
            <person name="Hugenholtz P."/>
            <person name="Woyke T."/>
            <person name="Wu D."/>
            <person name="Tindall B."/>
            <person name="Pomrenke H.G."/>
            <person name="Brambilla E."/>
            <person name="Klenk H.-P."/>
            <person name="Eisen J.A."/>
        </authorList>
    </citation>
    <scope>NUCLEOTIDE SEQUENCE [LARGE SCALE GENOMIC DNA]</scope>
    <source>
        <strain evidence="2">ATCC 33744 / DSM 2228 / GSL</strain>
    </source>
</reference>
<sequence>MPNNLNLDSLDLKLVLSFANAYSRLNEKGEISDQQLEEVMQLVENYQNYAPADFKNRLQEIFPESDF</sequence>
<gene>
    <name evidence="1" type="ordered locus">Hprae_2088</name>
</gene>
<dbReference type="EMBL" id="CP002175">
    <property type="protein sequence ID" value="ADO78207.1"/>
    <property type="molecule type" value="Genomic_DNA"/>
</dbReference>
<evidence type="ECO:0000313" key="1">
    <source>
        <dbReference type="EMBL" id="ADO78207.1"/>
    </source>
</evidence>
<evidence type="ECO:0000313" key="2">
    <source>
        <dbReference type="Proteomes" id="UP000006866"/>
    </source>
</evidence>
<organism evidence="1 2">
    <name type="scientific">Halanaerobium praevalens (strain ATCC 33744 / DSM 2228 / GSL)</name>
    <dbReference type="NCBI Taxonomy" id="572479"/>
    <lineage>
        <taxon>Bacteria</taxon>
        <taxon>Bacillati</taxon>
        <taxon>Bacillota</taxon>
        <taxon>Clostridia</taxon>
        <taxon>Halanaerobiales</taxon>
        <taxon>Halanaerobiaceae</taxon>
        <taxon>Halanaerobium</taxon>
    </lineage>
</organism>